<accession>A0A401RKR0</accession>
<dbReference type="InterPro" id="IPR030383">
    <property type="entry name" value="G_VLIG_dom"/>
</dbReference>
<feature type="domain" description="VLIG-type G" evidence="3">
    <location>
        <begin position="832"/>
        <end position="1078"/>
    </location>
</feature>
<gene>
    <name evidence="4" type="ORF">chiPu_0020875</name>
</gene>
<dbReference type="InterPro" id="IPR057365">
    <property type="entry name" value="URGCP"/>
</dbReference>
<protein>
    <recommendedName>
        <fullName evidence="3">VLIG-type G domain-containing protein</fullName>
    </recommendedName>
</protein>
<dbReference type="OMA" id="PACYFVH"/>
<feature type="region of interest" description="Disordered" evidence="2">
    <location>
        <begin position="1"/>
        <end position="20"/>
    </location>
</feature>
<dbReference type="Pfam" id="PF25496">
    <property type="entry name" value="URGCP"/>
    <property type="match status" value="1"/>
</dbReference>
<feature type="region of interest" description="Disordered" evidence="2">
    <location>
        <begin position="37"/>
        <end position="206"/>
    </location>
</feature>
<name>A0A401RKR0_CHIPU</name>
<sequence length="1817" mass="207097">MSQDKVTKPEDGHTPSLGPGYLRHWVTIQCKQYVPLLSGAGQRPGETSRKNPAKVKATMNEDPEGESIKSWGTAGENADHAKTEDAMSPNKITDSVTSDNTEMEGDNENVEEHGDNQPEMEGSLPKEPIVRASDAFGAEGEVNLPELQKHEQSDFSLTDSELGSGSRKARPDEHPKRQSSFPEADASAESDPPSSSTPPETGAKQSRVEVFLTELGLKTLESEKLSLSNVLNLSAEVLQNKVPRSPRDIPNYFLWNLMIVNSKSRNFKYSLAEEGQVGKWERGDLEFLQLEEIPANSYHPLDIMMAIFLCADTFLQQELMLKMSLCQFALPLLLPDGKEGCTFLLWALRSVVKKWRPLSLQASAGFKEANMVTERVPTFSFLRLGTCSISKSKILNDALSTLEQHHNFFVHSGMECGNLPRKISDGLVELCWYLPSGSVDLDVFPEPMAIFNLRGDGRAFHRQAQFLAKASSALFVFVDNVDGGVSSYLSSLVESAKNLFVILSRKDVTDETRSQLRELISSSVVRKECVLVLGKKNDAEFAQLLRTVLKEIVQSGNHQVEDLPTPPSQTTGQRLEDLAAIARRVGVKVDEDEEQCSLGRSKSEEILRSIKTEGIERFKKARMTFQGDTWQKISQLEKEACRLKKRGQMSVNQYINQLRENHKALCNAQRRERLSADVKVFIEALTGWEGGERKHFLQWMKFGLDSSSRETLSVLRERYKALYESSQEGTTEERETLAEVWRQLQKLDRQITASSLGLEHFMREIGLIYERFTEKNDVGKEEMSVVYRLPSAAADLMLDGFPLELIDGDVSNIPLRWVTAVLKAVEAKIGRETRVFVLTVLGVQSTGKSTLLNTMFGLQFAVSSGRCTRGAFMQLIRVTGRLGAELGCGYVMVIDTEGLKAPELSGVDESHEHDNELATLAIGLSDVTLVNLAMENSAEMKDVLQIAVHAFIRMKEVGKKPACYFVHQNVSDVSAHDQNMRGRKRLLEQLDTMTWAAAKMEKQERRFTKFADVLEYDAKSNNWYIPGLWHGNPPMAAVNTGYSQKVFELRRTLFECFSSQPLEKHKLSTISEFVTWTEALWKAVKYENFIFSFRNSLVAEAYKELSIKYTDLEWQLRKDIHTFVEMAENKIANAKDDPERVAGRLKRDQVQLLVKSKQRALQELEDYFCNSNNAHLIEKYRADFVSSIDSVIIERTTYADVKSNEAVQRWRNLQKMNEIKASYQSQIEGQVNKLLQKCRQEKRSMDDDELRKEFEVMWGKTLSTLERGPSVRSDVVSDMETKLIQNMPAHSHLINETLAGKDWFQTEFGAFRVGKDHIDRKTVDDSPQGFAFVRILRSLFSKKCNVSERAEEWVWWWLEECSEFVGDMVLRRQDYDSTYFQELLRTVDEKIRKHNDEEFSFTERFKVDFSIHVCGVASGKFEAMQDKFRKRSDALELLNKEKMNYYNSFRNVYQEKDQTKQRAESFCKSCLEPALMNAVIRKLGPEIVDHMRYYGKGGKFKFRKNFQVALMLHLKEEDRFDNYHRFIQRTVSYEKAWLRRQVTEFCAATSGEQPLLCSLALGILKTFIKLVKAAIKNVTSQTEEVAVSCVIQMLKEKLGSEIQIPGVRLAAITFGAAKINVEHFTQEVTSFICEVEDCLVRQINSWANDIDATIQTLPVDPTKELYVMLSGCGTRCPFCGVLCDCTNAKHSQHSVEYHRPQGLTGYHSIKSRKLVTENCTTLVASDTKFRNQDTKGEFWPFKNYRNLGTQYSCWNIIADTTIKTSAFWKWVFHTYNQQFAQKYTVLPADPISGWNLSWDEIREDIENSYNVSIDEFY</sequence>
<organism evidence="4 5">
    <name type="scientific">Chiloscyllium punctatum</name>
    <name type="common">Brownbanded bambooshark</name>
    <name type="synonym">Hemiscyllium punctatum</name>
    <dbReference type="NCBI Taxonomy" id="137246"/>
    <lineage>
        <taxon>Eukaryota</taxon>
        <taxon>Metazoa</taxon>
        <taxon>Chordata</taxon>
        <taxon>Craniata</taxon>
        <taxon>Vertebrata</taxon>
        <taxon>Chondrichthyes</taxon>
        <taxon>Elasmobranchii</taxon>
        <taxon>Galeomorphii</taxon>
        <taxon>Galeoidea</taxon>
        <taxon>Orectolobiformes</taxon>
        <taxon>Hemiscylliidae</taxon>
        <taxon>Chiloscyllium</taxon>
    </lineage>
</organism>
<dbReference type="InterPro" id="IPR052986">
    <property type="entry name" value="VLIG_GTPase"/>
</dbReference>
<dbReference type="SUPFAM" id="SSF52540">
    <property type="entry name" value="P-loop containing nucleoside triphosphate hydrolases"/>
    <property type="match status" value="1"/>
</dbReference>
<dbReference type="PANTHER" id="PTHR14819:SF9">
    <property type="entry name" value="UP-REGULATOR OF CELL PROLIFERATION-LIKE"/>
    <property type="match status" value="1"/>
</dbReference>
<dbReference type="Proteomes" id="UP000287033">
    <property type="component" value="Unassembled WGS sequence"/>
</dbReference>
<feature type="compositionally biased region" description="Low complexity" evidence="2">
    <location>
        <begin position="182"/>
        <end position="201"/>
    </location>
</feature>
<evidence type="ECO:0000313" key="4">
    <source>
        <dbReference type="EMBL" id="GCC18735.1"/>
    </source>
</evidence>
<dbReference type="GO" id="GO:0005525">
    <property type="term" value="F:GTP binding"/>
    <property type="evidence" value="ECO:0007669"/>
    <property type="project" value="InterPro"/>
</dbReference>
<feature type="compositionally biased region" description="Polar residues" evidence="2">
    <location>
        <begin position="90"/>
        <end position="100"/>
    </location>
</feature>
<evidence type="ECO:0000256" key="2">
    <source>
        <dbReference type="SAM" id="MobiDB-lite"/>
    </source>
</evidence>
<comment type="caution">
    <text evidence="4">The sequence shown here is derived from an EMBL/GenBank/DDBJ whole genome shotgun (WGS) entry which is preliminary data.</text>
</comment>
<dbReference type="PROSITE" id="PS51717">
    <property type="entry name" value="G_VLIG"/>
    <property type="match status" value="1"/>
</dbReference>
<dbReference type="Pfam" id="PF25974">
    <property type="entry name" value="URGCP_9th"/>
    <property type="match status" value="1"/>
</dbReference>
<evidence type="ECO:0000313" key="5">
    <source>
        <dbReference type="Proteomes" id="UP000287033"/>
    </source>
</evidence>
<dbReference type="Gene3D" id="3.40.50.300">
    <property type="entry name" value="P-loop containing nucleotide triphosphate hydrolases"/>
    <property type="match status" value="1"/>
</dbReference>
<dbReference type="InterPro" id="IPR027417">
    <property type="entry name" value="P-loop_NTPase"/>
</dbReference>
<comment type="similarity">
    <text evidence="1">Belongs to the TRAFAC class dynamin-like GTPase superfamily. Very large inducible GTPase (VLIG) family.</text>
</comment>
<evidence type="ECO:0000259" key="3">
    <source>
        <dbReference type="PROSITE" id="PS51717"/>
    </source>
</evidence>
<reference evidence="4 5" key="1">
    <citation type="journal article" date="2018" name="Nat. Ecol. Evol.">
        <title>Shark genomes provide insights into elasmobranch evolution and the origin of vertebrates.</title>
        <authorList>
            <person name="Hara Y"/>
            <person name="Yamaguchi K"/>
            <person name="Onimaru K"/>
            <person name="Kadota M"/>
            <person name="Koyanagi M"/>
            <person name="Keeley SD"/>
            <person name="Tatsumi K"/>
            <person name="Tanaka K"/>
            <person name="Motone F"/>
            <person name="Kageyama Y"/>
            <person name="Nozu R"/>
            <person name="Adachi N"/>
            <person name="Nishimura O"/>
            <person name="Nakagawa R"/>
            <person name="Tanegashima C"/>
            <person name="Kiyatake I"/>
            <person name="Matsumoto R"/>
            <person name="Murakumo K"/>
            <person name="Nishida K"/>
            <person name="Terakita A"/>
            <person name="Kuratani S"/>
            <person name="Sato K"/>
            <person name="Hyodo S Kuraku.S."/>
        </authorList>
    </citation>
    <scope>NUCLEOTIDE SEQUENCE [LARGE SCALE GENOMIC DNA]</scope>
</reference>
<evidence type="ECO:0000256" key="1">
    <source>
        <dbReference type="ARBA" id="ARBA00006828"/>
    </source>
</evidence>
<proteinExistence type="inferred from homology"/>
<feature type="compositionally biased region" description="Basic and acidic residues" evidence="2">
    <location>
        <begin position="1"/>
        <end position="13"/>
    </location>
</feature>
<dbReference type="STRING" id="137246.A0A401RKR0"/>
<feature type="compositionally biased region" description="Polar residues" evidence="2">
    <location>
        <begin position="154"/>
        <end position="163"/>
    </location>
</feature>
<dbReference type="OrthoDB" id="1597724at2759"/>
<dbReference type="PANTHER" id="PTHR14819">
    <property type="entry name" value="GTP-BINDING"/>
    <property type="match status" value="1"/>
</dbReference>
<dbReference type="InterPro" id="IPR058641">
    <property type="entry name" value="GVIN1_dom"/>
</dbReference>
<dbReference type="EMBL" id="BEZZ01003044">
    <property type="protein sequence ID" value="GCC18735.1"/>
    <property type="molecule type" value="Genomic_DNA"/>
</dbReference>
<keyword evidence="5" id="KW-1185">Reference proteome</keyword>
<dbReference type="Pfam" id="PF25683">
    <property type="entry name" value="URGCP_GTPase"/>
    <property type="match status" value="1"/>
</dbReference>